<dbReference type="Proteomes" id="UP001372714">
    <property type="component" value="Chromosome"/>
</dbReference>
<protein>
    <submittedName>
        <fullName evidence="1">Uncharacterized protein</fullName>
    </submittedName>
</protein>
<gene>
    <name evidence="1" type="ORF">V6W80_10115</name>
</gene>
<keyword evidence="2" id="KW-1185">Reference proteome</keyword>
<dbReference type="SUPFAM" id="SSF110296">
    <property type="entry name" value="Oligoxyloglucan reducing end-specific cellobiohydrolase"/>
    <property type="match status" value="1"/>
</dbReference>
<proteinExistence type="predicted"/>
<organism evidence="1 2">
    <name type="scientific">Pseudomonas benzopyrenica</name>
    <dbReference type="NCBI Taxonomy" id="2993566"/>
    <lineage>
        <taxon>Bacteria</taxon>
        <taxon>Pseudomonadati</taxon>
        <taxon>Pseudomonadota</taxon>
        <taxon>Gammaproteobacteria</taxon>
        <taxon>Pseudomonadales</taxon>
        <taxon>Pseudomonadaceae</taxon>
        <taxon>Pseudomonas</taxon>
    </lineage>
</organism>
<evidence type="ECO:0000313" key="2">
    <source>
        <dbReference type="Proteomes" id="UP001372714"/>
    </source>
</evidence>
<dbReference type="RefSeq" id="WP_338546888.1">
    <property type="nucleotide sequence ID" value="NZ_CP145723.1"/>
</dbReference>
<sequence>MAISKLTPLPPAPSQDDTEEVFVSRADASLTAQRGMVGELNQMLDALNPVLPNIETAGSNAARAEAAAQQAQTYAAAAGASAGIPALVGKKGKALVVAPDEKSVLFGDVGQKVGDILLTAGNPGSTYIQTGKIYQQKAYPDLFAKIGLLGDNFTTGPILTSGSSSFSIGSSLSNPIAEGKSGVRLYFKSNTVISIEATPKTKFTIPNSPGGSIASIDTDGNGVWLIGTTTGTLHRSLDNGETWSAGIVLTGSSNSNVLVRSNRNGSWLILVSTSGSSTASYSVLSDVTGTIAQPSYQFQQTAQINQVEVDLSLDFVAACFRSTNDATFIVIPASNPGSPVRFTPLIPSGSAAGSFAISDRYILMFSGGSGVAGEILYFPYTSKTANSPSRTNKTSVNPALTAISYSRASLYMGARIKDGVFVATAVLSQSSGNPVAATLISRDGGVNFDLLENIGTIYSSAKLIAFGQNSFDIAWETDGTNGRIRRYNASYSYDTATQFLTPTVQVGGAVLPYIKALENV</sequence>
<evidence type="ECO:0000313" key="1">
    <source>
        <dbReference type="EMBL" id="WWM68598.1"/>
    </source>
</evidence>
<dbReference type="EMBL" id="CP145723">
    <property type="protein sequence ID" value="WWM68598.1"/>
    <property type="molecule type" value="Genomic_DNA"/>
</dbReference>
<accession>A0ABZ2FY03</accession>
<reference evidence="1 2" key="1">
    <citation type="submission" date="2024-02" db="EMBL/GenBank/DDBJ databases">
        <title>The whole genome sequence of Pseudomonas benzopyrenica MLY92.</title>
        <authorList>
            <person name="Liu Y."/>
        </authorList>
    </citation>
    <scope>NUCLEOTIDE SEQUENCE [LARGE SCALE GENOMIC DNA]</scope>
    <source>
        <strain evidence="1 2">MLY92</strain>
    </source>
</reference>
<name>A0ABZ2FY03_9PSED</name>